<proteinExistence type="predicted"/>
<sequence length="68" mass="7476">MEESVQIWRNQSRSRAVRLGAAHGCLGWLSRAPLSPTAHRVQISRRPAGSSSRLPWVALTGSSLTHRS</sequence>
<dbReference type="AlphaFoldDB" id="A0A2N9IY13"/>
<gene>
    <name evidence="1" type="ORF">FSB_LOCUS56935</name>
</gene>
<dbReference type="EMBL" id="OIVN01006257">
    <property type="protein sequence ID" value="SPD29053.1"/>
    <property type="molecule type" value="Genomic_DNA"/>
</dbReference>
<evidence type="ECO:0000313" key="1">
    <source>
        <dbReference type="EMBL" id="SPD29053.1"/>
    </source>
</evidence>
<protein>
    <submittedName>
        <fullName evidence="1">Uncharacterized protein</fullName>
    </submittedName>
</protein>
<organism evidence="1">
    <name type="scientific">Fagus sylvatica</name>
    <name type="common">Beechnut</name>
    <dbReference type="NCBI Taxonomy" id="28930"/>
    <lineage>
        <taxon>Eukaryota</taxon>
        <taxon>Viridiplantae</taxon>
        <taxon>Streptophyta</taxon>
        <taxon>Embryophyta</taxon>
        <taxon>Tracheophyta</taxon>
        <taxon>Spermatophyta</taxon>
        <taxon>Magnoliopsida</taxon>
        <taxon>eudicotyledons</taxon>
        <taxon>Gunneridae</taxon>
        <taxon>Pentapetalae</taxon>
        <taxon>rosids</taxon>
        <taxon>fabids</taxon>
        <taxon>Fagales</taxon>
        <taxon>Fagaceae</taxon>
        <taxon>Fagus</taxon>
    </lineage>
</organism>
<name>A0A2N9IY13_FAGSY</name>
<reference evidence="1" key="1">
    <citation type="submission" date="2018-02" db="EMBL/GenBank/DDBJ databases">
        <authorList>
            <person name="Cohen D.B."/>
            <person name="Kent A.D."/>
        </authorList>
    </citation>
    <scope>NUCLEOTIDE SEQUENCE</scope>
</reference>
<accession>A0A2N9IY13</accession>